<dbReference type="OMA" id="HLPTRVM"/>
<evidence type="ECO:0000256" key="2">
    <source>
        <dbReference type="ARBA" id="ARBA00022884"/>
    </source>
</evidence>
<keyword evidence="2 9" id="KW-0694">RNA-binding</keyword>
<evidence type="ECO:0000259" key="11">
    <source>
        <dbReference type="PROSITE" id="PS50142"/>
    </source>
</evidence>
<keyword evidence="4" id="KW-0689">Ribosomal protein</keyword>
<dbReference type="InterPro" id="IPR014720">
    <property type="entry name" value="dsRBD_dom"/>
</dbReference>
<dbReference type="PANTHER" id="PTHR11207">
    <property type="entry name" value="RIBONUCLEASE III"/>
    <property type="match status" value="1"/>
</dbReference>
<dbReference type="GO" id="GO:0005739">
    <property type="term" value="C:mitochondrion"/>
    <property type="evidence" value="ECO:0007669"/>
    <property type="project" value="TreeGrafter"/>
</dbReference>
<dbReference type="InterPro" id="IPR000999">
    <property type="entry name" value="RNase_III_dom"/>
</dbReference>
<dbReference type="GO" id="GO:0004525">
    <property type="term" value="F:ribonuclease III activity"/>
    <property type="evidence" value="ECO:0007669"/>
    <property type="project" value="InterPro"/>
</dbReference>
<comment type="similarity">
    <text evidence="7">Belongs to the ribonuclease III family. Mitochondrion-specific ribosomal protein mL44 subfamily.</text>
</comment>
<evidence type="ECO:0000313" key="13">
    <source>
        <dbReference type="Proteomes" id="UP000054270"/>
    </source>
</evidence>
<dbReference type="Pfam" id="PF22935">
    <property type="entry name" value="RM44_endonuclase"/>
    <property type="match status" value="1"/>
</dbReference>
<dbReference type="Gene3D" id="3.30.160.20">
    <property type="match status" value="1"/>
</dbReference>
<keyword evidence="3" id="KW-0809">Transit peptide</keyword>
<dbReference type="PROSITE" id="PS50137">
    <property type="entry name" value="DS_RBD"/>
    <property type="match status" value="1"/>
</dbReference>
<dbReference type="InterPro" id="IPR055189">
    <property type="entry name" value="RM44_endonuclase"/>
</dbReference>
<dbReference type="SUPFAM" id="SSF69065">
    <property type="entry name" value="RNase III domain-like"/>
    <property type="match status" value="1"/>
</dbReference>
<dbReference type="Proteomes" id="UP000054270">
    <property type="component" value="Unassembled WGS sequence"/>
</dbReference>
<dbReference type="SMART" id="SM00358">
    <property type="entry name" value="DSRM"/>
    <property type="match status" value="1"/>
</dbReference>
<dbReference type="SUPFAM" id="SSF54768">
    <property type="entry name" value="dsRNA-binding domain-like"/>
    <property type="match status" value="1"/>
</dbReference>
<name>A0A0D2L8M4_HYPSF</name>
<dbReference type="STRING" id="945553.A0A0D2L8M4"/>
<dbReference type="Gene3D" id="1.10.1520.10">
    <property type="entry name" value="Ribonuclease III domain"/>
    <property type="match status" value="1"/>
</dbReference>
<feature type="non-terminal residue" evidence="12">
    <location>
        <position position="346"/>
    </location>
</feature>
<keyword evidence="5" id="KW-0496">Mitochondrion</keyword>
<sequence>MNHVQRRLVSTAAKLTSVSPSAAVAFPPPAALRRAKGAFATDDFDADGWAHVQPVPTSALVAFANRIGLAAIFDSPEAIRQACTHPSFLTLYRQQCPSKRLPKTNAQLATIGNSLMGLFATEYIHAKYPYLPTRVLKATISAHVGPGSLDSVAREMGAAPLLRWHRSHETENTPPVLHADAMASIPRSLTALIYQERSLPAAREFVHTYFLSRQVDVRAMLKFFNPKKSLLEMVQKYGRELPKSRLLRETGRFSNSPMFVVGIFSGVDQLGEGFGASLRMAEYRAAEDALMRVYLTQTPPEDLQLPSSTFPSVQGNIYAAGPEGAYVAPQIAPSDILYASSGRSRV</sequence>
<evidence type="ECO:0000256" key="6">
    <source>
        <dbReference type="ARBA" id="ARBA00023274"/>
    </source>
</evidence>
<dbReference type="Pfam" id="PF22892">
    <property type="entry name" value="DSRM_MRPL44"/>
    <property type="match status" value="1"/>
</dbReference>
<dbReference type="PROSITE" id="PS50142">
    <property type="entry name" value="RNASE_3_2"/>
    <property type="match status" value="1"/>
</dbReference>
<evidence type="ECO:0000256" key="8">
    <source>
        <dbReference type="ARBA" id="ARBA00035187"/>
    </source>
</evidence>
<dbReference type="InterPro" id="IPR036389">
    <property type="entry name" value="RNase_III_sf"/>
</dbReference>
<gene>
    <name evidence="12" type="ORF">HYPSUDRAFT_96814</name>
</gene>
<dbReference type="OrthoDB" id="67027at2759"/>
<keyword evidence="6" id="KW-0687">Ribonucleoprotein</keyword>
<dbReference type="GO" id="GO:0006396">
    <property type="term" value="P:RNA processing"/>
    <property type="evidence" value="ECO:0007669"/>
    <property type="project" value="InterPro"/>
</dbReference>
<dbReference type="InterPro" id="IPR044443">
    <property type="entry name" value="Ribosomal_mL44_DSRM_fung"/>
</dbReference>
<evidence type="ECO:0000256" key="4">
    <source>
        <dbReference type="ARBA" id="ARBA00022980"/>
    </source>
</evidence>
<evidence type="ECO:0000256" key="7">
    <source>
        <dbReference type="ARBA" id="ARBA00024034"/>
    </source>
</evidence>
<evidence type="ECO:0000313" key="12">
    <source>
        <dbReference type="EMBL" id="KJA23572.1"/>
    </source>
</evidence>
<evidence type="ECO:0000256" key="3">
    <source>
        <dbReference type="ARBA" id="ARBA00022946"/>
    </source>
</evidence>
<dbReference type="AlphaFoldDB" id="A0A0D2L8M4"/>
<keyword evidence="13" id="KW-1185">Reference proteome</keyword>
<accession>A0A0D2L8M4</accession>
<dbReference type="CDD" id="cd00593">
    <property type="entry name" value="RIBOc"/>
    <property type="match status" value="1"/>
</dbReference>
<evidence type="ECO:0000256" key="9">
    <source>
        <dbReference type="PROSITE-ProRule" id="PRU00266"/>
    </source>
</evidence>
<proteinExistence type="inferred from homology"/>
<evidence type="ECO:0000259" key="10">
    <source>
        <dbReference type="PROSITE" id="PS50137"/>
    </source>
</evidence>
<feature type="domain" description="RNase III" evidence="11">
    <location>
        <begin position="60"/>
        <end position="198"/>
    </location>
</feature>
<feature type="domain" description="DRBM" evidence="10">
    <location>
        <begin position="225"/>
        <end position="295"/>
    </location>
</feature>
<comment type="subcellular location">
    <subcellularLocation>
        <location evidence="1">Mitochondrion</location>
    </subcellularLocation>
</comment>
<organism evidence="12 13">
    <name type="scientific">Hypholoma sublateritium (strain FD-334 SS-4)</name>
    <dbReference type="NCBI Taxonomy" id="945553"/>
    <lineage>
        <taxon>Eukaryota</taxon>
        <taxon>Fungi</taxon>
        <taxon>Dikarya</taxon>
        <taxon>Basidiomycota</taxon>
        <taxon>Agaricomycotina</taxon>
        <taxon>Agaricomycetes</taxon>
        <taxon>Agaricomycetidae</taxon>
        <taxon>Agaricales</taxon>
        <taxon>Agaricineae</taxon>
        <taxon>Strophariaceae</taxon>
        <taxon>Hypholoma</taxon>
    </lineage>
</organism>
<dbReference type="GO" id="GO:0003725">
    <property type="term" value="F:double-stranded RNA binding"/>
    <property type="evidence" value="ECO:0007669"/>
    <property type="project" value="InterPro"/>
</dbReference>
<evidence type="ECO:0000256" key="1">
    <source>
        <dbReference type="ARBA" id="ARBA00004173"/>
    </source>
</evidence>
<dbReference type="GO" id="GO:0003735">
    <property type="term" value="F:structural constituent of ribosome"/>
    <property type="evidence" value="ECO:0007669"/>
    <property type="project" value="TreeGrafter"/>
</dbReference>
<dbReference type="EMBL" id="KN817542">
    <property type="protein sequence ID" value="KJA23572.1"/>
    <property type="molecule type" value="Genomic_DNA"/>
</dbReference>
<dbReference type="CDD" id="cd19873">
    <property type="entry name" value="DSRM_MRPL3_like"/>
    <property type="match status" value="1"/>
</dbReference>
<protein>
    <recommendedName>
        <fullName evidence="8">Large ribosomal subunit protein mL44</fullName>
    </recommendedName>
</protein>
<dbReference type="PANTHER" id="PTHR11207:SF32">
    <property type="entry name" value="LARGE RIBOSOMAL SUBUNIT PROTEIN ML44"/>
    <property type="match status" value="1"/>
</dbReference>
<dbReference type="InterPro" id="IPR044444">
    <property type="entry name" value="Ribosomal_mL44_DSRM_metazoa"/>
</dbReference>
<dbReference type="SMART" id="SM00535">
    <property type="entry name" value="RIBOc"/>
    <property type="match status" value="1"/>
</dbReference>
<evidence type="ECO:0000256" key="5">
    <source>
        <dbReference type="ARBA" id="ARBA00023128"/>
    </source>
</evidence>
<reference evidence="13" key="1">
    <citation type="submission" date="2014-04" db="EMBL/GenBank/DDBJ databases">
        <title>Evolutionary Origins and Diversification of the Mycorrhizal Mutualists.</title>
        <authorList>
            <consortium name="DOE Joint Genome Institute"/>
            <consortium name="Mycorrhizal Genomics Consortium"/>
            <person name="Kohler A."/>
            <person name="Kuo A."/>
            <person name="Nagy L.G."/>
            <person name="Floudas D."/>
            <person name="Copeland A."/>
            <person name="Barry K.W."/>
            <person name="Cichocki N."/>
            <person name="Veneault-Fourrey C."/>
            <person name="LaButti K."/>
            <person name="Lindquist E.A."/>
            <person name="Lipzen A."/>
            <person name="Lundell T."/>
            <person name="Morin E."/>
            <person name="Murat C."/>
            <person name="Riley R."/>
            <person name="Ohm R."/>
            <person name="Sun H."/>
            <person name="Tunlid A."/>
            <person name="Henrissat B."/>
            <person name="Grigoriev I.V."/>
            <person name="Hibbett D.S."/>
            <person name="Martin F."/>
        </authorList>
    </citation>
    <scope>NUCLEOTIDE SEQUENCE [LARGE SCALE GENOMIC DNA]</scope>
    <source>
        <strain evidence="13">FD-334 SS-4</strain>
    </source>
</reference>